<dbReference type="AlphaFoldDB" id="A0A8H7QCQ0"/>
<sequence length="96" mass="10756">MDPGHQLLQKLKLVPNLVNEDPSITTPTNTSFMEMPWSDFSKLLAQQNRRASASSHNSDETSSTSTNSDQDINDESLGNWDAHIGYQEGDKIIRNH</sequence>
<reference evidence="2" key="1">
    <citation type="submission" date="2020-12" db="EMBL/GenBank/DDBJ databases">
        <title>Metabolic potential, ecology and presence of endohyphal bacteria is reflected in genomic diversity of Mucoromycotina.</title>
        <authorList>
            <person name="Muszewska A."/>
            <person name="Okrasinska A."/>
            <person name="Steczkiewicz K."/>
            <person name="Drgas O."/>
            <person name="Orlowska M."/>
            <person name="Perlinska-Lenart U."/>
            <person name="Aleksandrzak-Piekarczyk T."/>
            <person name="Szatraj K."/>
            <person name="Zielenkiewicz U."/>
            <person name="Pilsyk S."/>
            <person name="Malc E."/>
            <person name="Mieczkowski P."/>
            <person name="Kruszewska J.S."/>
            <person name="Biernat P."/>
            <person name="Pawlowska J."/>
        </authorList>
    </citation>
    <scope>NUCLEOTIDE SEQUENCE</scope>
    <source>
        <strain evidence="2">WA0000051536</strain>
    </source>
</reference>
<dbReference type="Proteomes" id="UP000612746">
    <property type="component" value="Unassembled WGS sequence"/>
</dbReference>
<feature type="region of interest" description="Disordered" evidence="1">
    <location>
        <begin position="45"/>
        <end position="96"/>
    </location>
</feature>
<dbReference type="OrthoDB" id="2281185at2759"/>
<protein>
    <submittedName>
        <fullName evidence="2">Uncharacterized protein</fullName>
    </submittedName>
</protein>
<feature type="compositionally biased region" description="Low complexity" evidence="1">
    <location>
        <begin position="52"/>
        <end position="70"/>
    </location>
</feature>
<accession>A0A8H7QCQ0</accession>
<name>A0A8H7QCQ0_9FUNG</name>
<gene>
    <name evidence="2" type="ORF">INT44_004143</name>
</gene>
<proteinExistence type="predicted"/>
<comment type="caution">
    <text evidence="2">The sequence shown here is derived from an EMBL/GenBank/DDBJ whole genome shotgun (WGS) entry which is preliminary data.</text>
</comment>
<keyword evidence="3" id="KW-1185">Reference proteome</keyword>
<dbReference type="EMBL" id="JAEPRA010000001">
    <property type="protein sequence ID" value="KAG2189001.1"/>
    <property type="molecule type" value="Genomic_DNA"/>
</dbReference>
<organism evidence="2 3">
    <name type="scientific">Umbelopsis vinacea</name>
    <dbReference type="NCBI Taxonomy" id="44442"/>
    <lineage>
        <taxon>Eukaryota</taxon>
        <taxon>Fungi</taxon>
        <taxon>Fungi incertae sedis</taxon>
        <taxon>Mucoromycota</taxon>
        <taxon>Mucoromycotina</taxon>
        <taxon>Umbelopsidomycetes</taxon>
        <taxon>Umbelopsidales</taxon>
        <taxon>Umbelopsidaceae</taxon>
        <taxon>Umbelopsis</taxon>
    </lineage>
</organism>
<evidence type="ECO:0000313" key="2">
    <source>
        <dbReference type="EMBL" id="KAG2189001.1"/>
    </source>
</evidence>
<evidence type="ECO:0000313" key="3">
    <source>
        <dbReference type="Proteomes" id="UP000612746"/>
    </source>
</evidence>
<evidence type="ECO:0000256" key="1">
    <source>
        <dbReference type="SAM" id="MobiDB-lite"/>
    </source>
</evidence>